<keyword evidence="3" id="KW-1185">Reference proteome</keyword>
<evidence type="ECO:0000259" key="1">
    <source>
        <dbReference type="Pfam" id="PF04326"/>
    </source>
</evidence>
<dbReference type="EMBL" id="FOAF01000001">
    <property type="protein sequence ID" value="SEK53936.1"/>
    <property type="molecule type" value="Genomic_DNA"/>
</dbReference>
<proteinExistence type="predicted"/>
<dbReference type="RefSeq" id="WP_093317819.1">
    <property type="nucleotide sequence ID" value="NZ_FOAF01000001.1"/>
</dbReference>
<dbReference type="STRING" id="407022.SAMN05661044_00488"/>
<dbReference type="GO" id="GO:0003677">
    <property type="term" value="F:DNA binding"/>
    <property type="evidence" value="ECO:0007669"/>
    <property type="project" value="UniProtKB-KW"/>
</dbReference>
<dbReference type="OrthoDB" id="9810282at2"/>
<evidence type="ECO:0000313" key="2">
    <source>
        <dbReference type="EMBL" id="SEK53936.1"/>
    </source>
</evidence>
<dbReference type="AlphaFoldDB" id="A0A1H7HUB1"/>
<gene>
    <name evidence="2" type="ORF">SAMN05661044_00488</name>
</gene>
<protein>
    <submittedName>
        <fullName evidence="2">Putative DNA-binding domain-containing protein</fullName>
    </submittedName>
</protein>
<dbReference type="PANTHER" id="PTHR30595:SF6">
    <property type="entry name" value="SCHLAFEN ALBA-2 DOMAIN-CONTAINING PROTEIN"/>
    <property type="match status" value="1"/>
</dbReference>
<dbReference type="Gene3D" id="3.30.950.30">
    <property type="entry name" value="Schlafen, AAA domain"/>
    <property type="match status" value="1"/>
</dbReference>
<organism evidence="2 3">
    <name type="scientific">Olivibacter domesticus</name>
    <name type="common">Pseudosphingobacterium domesticum</name>
    <dbReference type="NCBI Taxonomy" id="407022"/>
    <lineage>
        <taxon>Bacteria</taxon>
        <taxon>Pseudomonadati</taxon>
        <taxon>Bacteroidota</taxon>
        <taxon>Sphingobacteriia</taxon>
        <taxon>Sphingobacteriales</taxon>
        <taxon>Sphingobacteriaceae</taxon>
        <taxon>Olivibacter</taxon>
    </lineage>
</organism>
<name>A0A1H7HUB1_OLID1</name>
<evidence type="ECO:0000313" key="3">
    <source>
        <dbReference type="Proteomes" id="UP000199421"/>
    </source>
</evidence>
<dbReference type="InterPro" id="IPR007421">
    <property type="entry name" value="Schlafen_AlbA_2_dom"/>
</dbReference>
<dbReference type="PANTHER" id="PTHR30595">
    <property type="entry name" value="GLPR-RELATED TRANSCRIPTIONAL REPRESSOR"/>
    <property type="match status" value="1"/>
</dbReference>
<reference evidence="3" key="1">
    <citation type="submission" date="2016-10" db="EMBL/GenBank/DDBJ databases">
        <authorList>
            <person name="Varghese N."/>
            <person name="Submissions S."/>
        </authorList>
    </citation>
    <scope>NUCLEOTIDE SEQUENCE [LARGE SCALE GENOMIC DNA]</scope>
    <source>
        <strain evidence="3">DSM 18733</strain>
    </source>
</reference>
<sequence length="209" mass="23748">MNVRATIIRGEGEQIDFKNKISNESKIAKTLVAFANNKGGRLLIGVADDGHITGVKNEDEERYILEKAANRYCKPVVDIKFEETFVDDKLVLIAEIPESDTKPHYALGEDGKWWVYIRVKDKSILAGKVVVDVLKRHAEPEGVLIAYTEKEKQLLSYLNDNEKVLLIDICKHLQLSRRKTQRLLVNMILAGIIKVDTTREAEFYLPAII</sequence>
<dbReference type="InterPro" id="IPR038461">
    <property type="entry name" value="Schlafen_AlbA_2_dom_sf"/>
</dbReference>
<dbReference type="Pfam" id="PF04326">
    <property type="entry name" value="SLFN_AlbA_2"/>
    <property type="match status" value="1"/>
</dbReference>
<feature type="domain" description="Schlafen AlbA-2" evidence="1">
    <location>
        <begin position="11"/>
        <end position="123"/>
    </location>
</feature>
<keyword evidence="2" id="KW-0238">DNA-binding</keyword>
<dbReference type="Proteomes" id="UP000199421">
    <property type="component" value="Unassembled WGS sequence"/>
</dbReference>
<accession>A0A1H7HUB1</accession>